<keyword evidence="4" id="KW-1185">Reference proteome</keyword>
<feature type="transmembrane region" description="Helical" evidence="1">
    <location>
        <begin position="84"/>
        <end position="105"/>
    </location>
</feature>
<evidence type="ECO:0000313" key="3">
    <source>
        <dbReference type="EMBL" id="KAL2623207.1"/>
    </source>
</evidence>
<protein>
    <submittedName>
        <fullName evidence="3">Uncharacterized protein</fullName>
    </submittedName>
</protein>
<keyword evidence="1" id="KW-1133">Transmembrane helix</keyword>
<organism evidence="3 4">
    <name type="scientific">Riccia fluitans</name>
    <dbReference type="NCBI Taxonomy" id="41844"/>
    <lineage>
        <taxon>Eukaryota</taxon>
        <taxon>Viridiplantae</taxon>
        <taxon>Streptophyta</taxon>
        <taxon>Embryophyta</taxon>
        <taxon>Marchantiophyta</taxon>
        <taxon>Marchantiopsida</taxon>
        <taxon>Marchantiidae</taxon>
        <taxon>Marchantiales</taxon>
        <taxon>Ricciaceae</taxon>
        <taxon>Riccia</taxon>
    </lineage>
</organism>
<dbReference type="EMBL" id="JBHFFA010000006">
    <property type="protein sequence ID" value="KAL2623207.1"/>
    <property type="molecule type" value="Genomic_DNA"/>
</dbReference>
<evidence type="ECO:0000256" key="2">
    <source>
        <dbReference type="SAM" id="SignalP"/>
    </source>
</evidence>
<comment type="caution">
    <text evidence="3">The sequence shown here is derived from an EMBL/GenBank/DDBJ whole genome shotgun (WGS) entry which is preliminary data.</text>
</comment>
<dbReference type="AlphaFoldDB" id="A0ABD1YCE3"/>
<gene>
    <name evidence="3" type="ORF">R1flu_003412</name>
</gene>
<accession>A0ABD1YCE3</accession>
<feature type="chain" id="PRO_5044893724" evidence="2">
    <location>
        <begin position="27"/>
        <end position="117"/>
    </location>
</feature>
<keyword evidence="2" id="KW-0732">Signal</keyword>
<name>A0ABD1YCE3_9MARC</name>
<keyword evidence="1" id="KW-0472">Membrane</keyword>
<feature type="signal peptide" evidence="2">
    <location>
        <begin position="1"/>
        <end position="26"/>
    </location>
</feature>
<dbReference type="Proteomes" id="UP001605036">
    <property type="component" value="Unassembled WGS sequence"/>
</dbReference>
<sequence>MPEFEVKARFSLLIFLTSLDFWCGLTDSPTWYNINKIGGIYAYDIRRLLKEQITQEEKITREELRTEAGSTKWWHRMQGYSVHIISRFISSTITYLAIVLALLAVSPSGDCSLLSGD</sequence>
<evidence type="ECO:0000256" key="1">
    <source>
        <dbReference type="SAM" id="Phobius"/>
    </source>
</evidence>
<evidence type="ECO:0000313" key="4">
    <source>
        <dbReference type="Proteomes" id="UP001605036"/>
    </source>
</evidence>
<keyword evidence="1" id="KW-0812">Transmembrane</keyword>
<proteinExistence type="predicted"/>
<reference evidence="3 4" key="1">
    <citation type="submission" date="2024-09" db="EMBL/GenBank/DDBJ databases">
        <title>Chromosome-scale assembly of Riccia fluitans.</title>
        <authorList>
            <person name="Paukszto L."/>
            <person name="Sawicki J."/>
            <person name="Karawczyk K."/>
            <person name="Piernik-Szablinska J."/>
            <person name="Szczecinska M."/>
            <person name="Mazdziarz M."/>
        </authorList>
    </citation>
    <scope>NUCLEOTIDE SEQUENCE [LARGE SCALE GENOMIC DNA]</scope>
    <source>
        <strain evidence="3">Rf_01</strain>
        <tissue evidence="3">Aerial parts of the thallus</tissue>
    </source>
</reference>